<keyword evidence="3" id="KW-1185">Reference proteome</keyword>
<gene>
    <name evidence="2" type="ORF">UA74_17240</name>
</gene>
<dbReference type="AlphaFoldDB" id="A0AAC9LCT5"/>
<dbReference type="Proteomes" id="UP000185511">
    <property type="component" value="Chromosome"/>
</dbReference>
<sequence>MEEVITAEGGGERGRATRHTIPRPLIPATGRVDTHRPSSTPVSTGDREIMITRMPRCRPTVRRVLDAGTILGRHRGHAESRDLAPAVVGTHHEVRLTTAEDDRLGRRIIRLAAGEP</sequence>
<proteinExistence type="predicted"/>
<name>A0AAC9LCT5_9PSEU</name>
<evidence type="ECO:0000313" key="2">
    <source>
        <dbReference type="EMBL" id="APU15478.1"/>
    </source>
</evidence>
<evidence type="ECO:0000256" key="1">
    <source>
        <dbReference type="SAM" id="MobiDB-lite"/>
    </source>
</evidence>
<dbReference type="EMBL" id="CP016076">
    <property type="protein sequence ID" value="APU15478.1"/>
    <property type="molecule type" value="Genomic_DNA"/>
</dbReference>
<organism evidence="2 3">
    <name type="scientific">Actinoalloteichus fjordicus</name>
    <dbReference type="NCBI Taxonomy" id="1612552"/>
    <lineage>
        <taxon>Bacteria</taxon>
        <taxon>Bacillati</taxon>
        <taxon>Actinomycetota</taxon>
        <taxon>Actinomycetes</taxon>
        <taxon>Pseudonocardiales</taxon>
        <taxon>Pseudonocardiaceae</taxon>
        <taxon>Actinoalloteichus</taxon>
    </lineage>
</organism>
<dbReference type="KEGG" id="acad:UA74_17240"/>
<evidence type="ECO:0000313" key="3">
    <source>
        <dbReference type="Proteomes" id="UP000185511"/>
    </source>
</evidence>
<protein>
    <submittedName>
        <fullName evidence="2">Uncharacterized protein</fullName>
    </submittedName>
</protein>
<accession>A0AAC9LCT5</accession>
<reference evidence="3" key="1">
    <citation type="submission" date="2016-06" db="EMBL/GenBank/DDBJ databases">
        <title>Complete genome sequence of Actinoalloteichus fjordicus DSM 46855 (=ADI127-17), type strain of the new species Actinoalloteichus fjordicus.</title>
        <authorList>
            <person name="Ruckert C."/>
            <person name="Nouioui I."/>
            <person name="Willmese J."/>
            <person name="van Wezel G."/>
            <person name="Klenk H.-P."/>
            <person name="Kalinowski J."/>
            <person name="Zotchev S.B."/>
        </authorList>
    </citation>
    <scope>NUCLEOTIDE SEQUENCE [LARGE SCALE GENOMIC DNA]</scope>
    <source>
        <strain evidence="3">ADI127-7</strain>
    </source>
</reference>
<feature type="region of interest" description="Disordered" evidence="1">
    <location>
        <begin position="1"/>
        <end position="46"/>
    </location>
</feature>